<organism evidence="4 5">
    <name type="scientific">Aspergillus ruber (strain CBS 135680)</name>
    <dbReference type="NCBI Taxonomy" id="1388766"/>
    <lineage>
        <taxon>Eukaryota</taxon>
        <taxon>Fungi</taxon>
        <taxon>Dikarya</taxon>
        <taxon>Ascomycota</taxon>
        <taxon>Pezizomycotina</taxon>
        <taxon>Eurotiomycetes</taxon>
        <taxon>Eurotiomycetidae</taxon>
        <taxon>Eurotiales</taxon>
        <taxon>Aspergillaceae</taxon>
        <taxon>Aspergillus</taxon>
        <taxon>Aspergillus subgen. Aspergillus</taxon>
    </lineage>
</organism>
<evidence type="ECO:0000313" key="5">
    <source>
        <dbReference type="Proteomes" id="UP000019804"/>
    </source>
</evidence>
<protein>
    <submittedName>
        <fullName evidence="4">Putative D-arabinitol dehydrogenase ArbD</fullName>
    </submittedName>
</protein>
<dbReference type="AlphaFoldDB" id="A0A017SAI5"/>
<dbReference type="EMBL" id="KK088433">
    <property type="protein sequence ID" value="EYE93205.1"/>
    <property type="molecule type" value="Genomic_DNA"/>
</dbReference>
<name>A0A017SAI5_ASPRC</name>
<gene>
    <name evidence="4" type="ORF">EURHEDRAFT_388259</name>
</gene>
<dbReference type="InterPro" id="IPR002347">
    <property type="entry name" value="SDR_fam"/>
</dbReference>
<dbReference type="GO" id="GO:0050664">
    <property type="term" value="F:oxidoreductase activity, acting on NAD(P)H, oxygen as acceptor"/>
    <property type="evidence" value="ECO:0007669"/>
    <property type="project" value="TreeGrafter"/>
</dbReference>
<dbReference type="GeneID" id="63694859"/>
<evidence type="ECO:0000256" key="3">
    <source>
        <dbReference type="ARBA" id="ARBA00023002"/>
    </source>
</evidence>
<evidence type="ECO:0000313" key="4">
    <source>
        <dbReference type="EMBL" id="EYE93205.1"/>
    </source>
</evidence>
<dbReference type="STRING" id="1388766.A0A017SAI5"/>
<dbReference type="HOGENOM" id="CLU_010194_1_1_1"/>
<dbReference type="InterPro" id="IPR020904">
    <property type="entry name" value="Sc_DH/Rdtase_CS"/>
</dbReference>
<sequence>MLPLFSLSSPIPPTFSQFPAIYRTHPTHHSPKASITTKMSSLRANFPEQVDSGGPPIASRGRRESYARTDESVTFEYPDESQMPHSPTIEGMRYKRTLTEFSLEKKVTIVTGGARGLGLVMSQAILTSGADLAIVDLNKDEAEYQANNLVRQFKEENPTLELPPKITAHYADVSSPDSVNKALEEIIAQHGRIDNLVTSAGFTENFDAIHYPHERMQKCWAVNVDGSYLFATGVARHLIERKAPGSIVMIGSMSGAVVNVPQPQAPYNAAKAAVRHLASSFAVEWAPYDIRVNCISPGYMMTALTRKILDENPELEEKWTSLIPAGKMGAPEDLMGPVTFLLSDAAKYVTGADLRVDGGYTLT</sequence>
<dbReference type="RefSeq" id="XP_040636893.1">
    <property type="nucleotide sequence ID" value="XM_040779735.1"/>
</dbReference>
<accession>A0A017SAI5</accession>
<dbReference type="GO" id="GO:0044550">
    <property type="term" value="P:secondary metabolite biosynthetic process"/>
    <property type="evidence" value="ECO:0007669"/>
    <property type="project" value="UniProtKB-ARBA"/>
</dbReference>
<comment type="similarity">
    <text evidence="1">Belongs to the short-chain dehydrogenases/reductases (SDR) family.</text>
</comment>
<dbReference type="Pfam" id="PF13561">
    <property type="entry name" value="adh_short_C2"/>
    <property type="match status" value="1"/>
</dbReference>
<dbReference type="PANTHER" id="PTHR43008:SF14">
    <property type="entry name" value="DEHYDROGENASE ARBD, PUTATIVE-RELATED"/>
    <property type="match status" value="1"/>
</dbReference>
<dbReference type="InterPro" id="IPR036291">
    <property type="entry name" value="NAD(P)-bd_dom_sf"/>
</dbReference>
<evidence type="ECO:0000256" key="2">
    <source>
        <dbReference type="ARBA" id="ARBA00022857"/>
    </source>
</evidence>
<keyword evidence="2" id="KW-0521">NADP</keyword>
<dbReference type="GO" id="GO:0019594">
    <property type="term" value="P:mannitol metabolic process"/>
    <property type="evidence" value="ECO:0007669"/>
    <property type="project" value="UniProtKB-ARBA"/>
</dbReference>
<dbReference type="PRINTS" id="PR00081">
    <property type="entry name" value="GDHRDH"/>
</dbReference>
<dbReference type="SUPFAM" id="SSF51735">
    <property type="entry name" value="NAD(P)-binding Rossmann-fold domains"/>
    <property type="match status" value="1"/>
</dbReference>
<evidence type="ECO:0000256" key="1">
    <source>
        <dbReference type="ARBA" id="ARBA00006484"/>
    </source>
</evidence>
<dbReference type="PANTHER" id="PTHR43008">
    <property type="entry name" value="BENZIL REDUCTASE"/>
    <property type="match status" value="1"/>
</dbReference>
<keyword evidence="5" id="KW-1185">Reference proteome</keyword>
<dbReference type="GO" id="GO:0050085">
    <property type="term" value="F:mannitol 2-dehydrogenase (NADP+) activity"/>
    <property type="evidence" value="ECO:0007669"/>
    <property type="project" value="UniProtKB-ARBA"/>
</dbReference>
<dbReference type="Gene3D" id="3.40.50.720">
    <property type="entry name" value="NAD(P)-binding Rossmann-like Domain"/>
    <property type="match status" value="1"/>
</dbReference>
<dbReference type="FunFam" id="3.40.50.720:FF:000090">
    <property type="entry name" value="NADP-dependent mannitol dehydrogenase"/>
    <property type="match status" value="1"/>
</dbReference>
<dbReference type="PROSITE" id="PS00061">
    <property type="entry name" value="ADH_SHORT"/>
    <property type="match status" value="1"/>
</dbReference>
<dbReference type="OrthoDB" id="5307821at2759"/>
<proteinExistence type="inferred from homology"/>
<keyword evidence="3" id="KW-0560">Oxidoreductase</keyword>
<reference evidence="5" key="1">
    <citation type="journal article" date="2014" name="Nat. Commun.">
        <title>Genomic adaptations of the halophilic Dead Sea filamentous fungus Eurotium rubrum.</title>
        <authorList>
            <person name="Kis-Papo T."/>
            <person name="Weig A.R."/>
            <person name="Riley R."/>
            <person name="Persoh D."/>
            <person name="Salamov A."/>
            <person name="Sun H."/>
            <person name="Lipzen A."/>
            <person name="Wasser S.P."/>
            <person name="Rambold G."/>
            <person name="Grigoriev I.V."/>
            <person name="Nevo E."/>
        </authorList>
    </citation>
    <scope>NUCLEOTIDE SEQUENCE [LARGE SCALE GENOMIC DNA]</scope>
    <source>
        <strain evidence="5">CBS 135680</strain>
    </source>
</reference>
<dbReference type="Proteomes" id="UP000019804">
    <property type="component" value="Unassembled WGS sequence"/>
</dbReference>
<dbReference type="PRINTS" id="PR00080">
    <property type="entry name" value="SDRFAMILY"/>
</dbReference>